<feature type="chain" id="PRO_5018284455" evidence="1">
    <location>
        <begin position="39"/>
        <end position="556"/>
    </location>
</feature>
<sequence>MEPGTMVITMLNRKIRMSMKGRHLLPLAVMSLSPMALADFSFTADVESSGVFQDVKRTEQENQELASIIVEPGVSALYRSRKFNASVQSRYTFLEREINEDNRSDDYTEYTYNLAWTPLDRFLILSANGGLSYNNVNINSNIASDFLLNEDELSKTRSNRFAATVNLEEFSFLDATSTISYSSVTADRNEEFLAQGVDNKSLSANGTAQSKNNATDFIWQVNGDYSKTDRSASNSRDFESRQGSGFASYMVAPSWGITAVGQHEAYQIGRELDLFNTIREFNSIGIGVSYRQSATRVITITANKSDTDFESNDNDTFVGLDAEWAFSPRTKISASFGTRFYGDSANVNFTFNSKRIRWIASYSESVTTFSRLVSEPQSLGVFVCSAGSTLISDCFQPSSLSYELEAGEVFAQFTDPNFQIEDQVILRKALTSTIGFTGKRLSSQISLSVSNDEYVEIVRERDTVSASTSVGYKLGRNGKLSASVRYIQTEQTRDLDVNGESETWRTSINYRHALGRNLSTNIELSYLDRDNTDNTTFGGRDLEEKRINLSLKYKLK</sequence>
<organism evidence="2 3">
    <name type="scientific">Alteromonas sediminis</name>
    <dbReference type="NCBI Taxonomy" id="2259342"/>
    <lineage>
        <taxon>Bacteria</taxon>
        <taxon>Pseudomonadati</taxon>
        <taxon>Pseudomonadota</taxon>
        <taxon>Gammaproteobacteria</taxon>
        <taxon>Alteromonadales</taxon>
        <taxon>Alteromonadaceae</taxon>
        <taxon>Alteromonas/Salinimonas group</taxon>
        <taxon>Alteromonas</taxon>
    </lineage>
</organism>
<dbReference type="EMBL" id="RPOK01000004">
    <property type="protein sequence ID" value="RPJ65741.1"/>
    <property type="molecule type" value="Genomic_DNA"/>
</dbReference>
<evidence type="ECO:0000256" key="1">
    <source>
        <dbReference type="SAM" id="SignalP"/>
    </source>
</evidence>
<protein>
    <submittedName>
        <fullName evidence="2">TIGR03016 family PEP-CTERM system-associated outer membrane protein</fullName>
    </submittedName>
</protein>
<reference evidence="2 3" key="1">
    <citation type="submission" date="2018-11" db="EMBL/GenBank/DDBJ databases">
        <authorList>
            <person name="Ye M.-Q."/>
            <person name="Du Z.-J."/>
        </authorList>
    </citation>
    <scope>NUCLEOTIDE SEQUENCE [LARGE SCALE GENOMIC DNA]</scope>
    <source>
        <strain evidence="2 3">U0105</strain>
    </source>
</reference>
<dbReference type="AlphaFoldDB" id="A0A3N5YL14"/>
<gene>
    <name evidence="2" type="ORF">DRW07_13065</name>
</gene>
<evidence type="ECO:0000313" key="2">
    <source>
        <dbReference type="EMBL" id="RPJ65741.1"/>
    </source>
</evidence>
<keyword evidence="3" id="KW-1185">Reference proteome</keyword>
<dbReference type="Proteomes" id="UP000275281">
    <property type="component" value="Unassembled WGS sequence"/>
</dbReference>
<name>A0A3N5YL14_9ALTE</name>
<comment type="caution">
    <text evidence="2">The sequence shown here is derived from an EMBL/GenBank/DDBJ whole genome shotgun (WGS) entry which is preliminary data.</text>
</comment>
<keyword evidence="1" id="KW-0732">Signal</keyword>
<accession>A0A3N5YL14</accession>
<proteinExistence type="predicted"/>
<evidence type="ECO:0000313" key="3">
    <source>
        <dbReference type="Proteomes" id="UP000275281"/>
    </source>
</evidence>
<feature type="signal peptide" evidence="1">
    <location>
        <begin position="1"/>
        <end position="38"/>
    </location>
</feature>
<dbReference type="SUPFAM" id="SSF56935">
    <property type="entry name" value="Porins"/>
    <property type="match status" value="2"/>
</dbReference>
<dbReference type="InterPro" id="IPR017467">
    <property type="entry name" value="CHP03016_PEP-CTERM"/>
</dbReference>
<dbReference type="NCBIfam" id="TIGR03016">
    <property type="entry name" value="pepcterm_hypo_1"/>
    <property type="match status" value="1"/>
</dbReference>
<dbReference type="OrthoDB" id="5750656at2"/>